<protein>
    <submittedName>
        <fullName evidence="2">Uncharacterized protein</fullName>
    </submittedName>
</protein>
<gene>
    <name evidence="2" type="ORF">EDD36DRAFT_416041</name>
</gene>
<dbReference type="AlphaFoldDB" id="A0AAN6IJ66"/>
<evidence type="ECO:0000313" key="2">
    <source>
        <dbReference type="EMBL" id="KAI1617169.1"/>
    </source>
</evidence>
<evidence type="ECO:0000256" key="1">
    <source>
        <dbReference type="SAM" id="SignalP"/>
    </source>
</evidence>
<dbReference type="EMBL" id="MU404351">
    <property type="protein sequence ID" value="KAI1617169.1"/>
    <property type="molecule type" value="Genomic_DNA"/>
</dbReference>
<name>A0AAN6IJ66_9EURO</name>
<sequence length="358" mass="39893">MGIVLAIGTMAASAGIIAGTMSAGLLALDCKGKPEWRCPEPSPDDPENIPRLGPVAIYITNGHKEWPKLDMYEKAPIVVNDNEKKPRFETKDGREQLDKPILYRHYPAVAPNGQLVRLRRGRFGELHHCLRQLRCYALGNYITVSGNYAAHCGAGWGMSKNKVLGDKDPQCMWIDKYQTNGITVKGFTFDLVAEEKNTKKTHKDPDKYPNALSELCQPPFLQDQRIQHKRDGSTDAEDERLFEYYPGEFTSITAEPASKIDFGTRLIKSNLTYNSAVNMCQDQASKGPHFVSHHEKMYCDMTAKRLYSLCEADTTGTCFDDDQDALVERGGAAEFSVASVGAIKAATVKTFEKVSVWE</sequence>
<keyword evidence="3" id="KW-1185">Reference proteome</keyword>
<feature type="chain" id="PRO_5042969335" evidence="1">
    <location>
        <begin position="23"/>
        <end position="358"/>
    </location>
</feature>
<evidence type="ECO:0000313" key="3">
    <source>
        <dbReference type="Proteomes" id="UP001203852"/>
    </source>
</evidence>
<proteinExistence type="predicted"/>
<comment type="caution">
    <text evidence="2">The sequence shown here is derived from an EMBL/GenBank/DDBJ whole genome shotgun (WGS) entry which is preliminary data.</text>
</comment>
<reference evidence="2" key="1">
    <citation type="journal article" date="2022" name="bioRxiv">
        <title>Deciphering the potential niche of two novel black yeast fungi from a biological soil crust based on their genomes, phenotypes, and melanin regulation.</title>
        <authorList>
            <consortium name="DOE Joint Genome Institute"/>
            <person name="Carr E.C."/>
            <person name="Barton Q."/>
            <person name="Grambo S."/>
            <person name="Sullivan M."/>
            <person name="Renfro C.M."/>
            <person name="Kuo A."/>
            <person name="Pangilinan J."/>
            <person name="Lipzen A."/>
            <person name="Keymanesh K."/>
            <person name="Savage E."/>
            <person name="Barry K."/>
            <person name="Grigoriev I.V."/>
            <person name="Riekhof W.R."/>
            <person name="Harris S.S."/>
        </authorList>
    </citation>
    <scope>NUCLEOTIDE SEQUENCE</scope>
    <source>
        <strain evidence="2">JF 03-4F</strain>
    </source>
</reference>
<dbReference type="Proteomes" id="UP001203852">
    <property type="component" value="Unassembled WGS sequence"/>
</dbReference>
<accession>A0AAN6IJ66</accession>
<keyword evidence="1" id="KW-0732">Signal</keyword>
<feature type="signal peptide" evidence="1">
    <location>
        <begin position="1"/>
        <end position="22"/>
    </location>
</feature>
<organism evidence="2 3">
    <name type="scientific">Exophiala viscosa</name>
    <dbReference type="NCBI Taxonomy" id="2486360"/>
    <lineage>
        <taxon>Eukaryota</taxon>
        <taxon>Fungi</taxon>
        <taxon>Dikarya</taxon>
        <taxon>Ascomycota</taxon>
        <taxon>Pezizomycotina</taxon>
        <taxon>Eurotiomycetes</taxon>
        <taxon>Chaetothyriomycetidae</taxon>
        <taxon>Chaetothyriales</taxon>
        <taxon>Herpotrichiellaceae</taxon>
        <taxon>Exophiala</taxon>
    </lineage>
</organism>